<dbReference type="EMBL" id="MU806189">
    <property type="protein sequence ID" value="KAJ3838329.1"/>
    <property type="molecule type" value="Genomic_DNA"/>
</dbReference>
<keyword evidence="2" id="KW-1133">Transmembrane helix</keyword>
<proteinExistence type="predicted"/>
<gene>
    <name evidence="3" type="ORF">F5878DRAFT_562666</name>
</gene>
<keyword evidence="2" id="KW-0472">Membrane</keyword>
<reference evidence="3" key="1">
    <citation type="submission" date="2022-08" db="EMBL/GenBank/DDBJ databases">
        <authorList>
            <consortium name="DOE Joint Genome Institute"/>
            <person name="Min B."/>
            <person name="Riley R."/>
            <person name="Sierra-Patev S."/>
            <person name="Naranjo-Ortiz M."/>
            <person name="Looney B."/>
            <person name="Konkel Z."/>
            <person name="Slot J.C."/>
            <person name="Sakamoto Y."/>
            <person name="Steenwyk J.L."/>
            <person name="Rokas A."/>
            <person name="Carro J."/>
            <person name="Camarero S."/>
            <person name="Ferreira P."/>
            <person name="Molpeceres G."/>
            <person name="Ruiz-Duenas F.J."/>
            <person name="Serrano A."/>
            <person name="Henrissat B."/>
            <person name="Drula E."/>
            <person name="Hughes K.W."/>
            <person name="Mata J.L."/>
            <person name="Ishikawa N.K."/>
            <person name="Vargas-Isla R."/>
            <person name="Ushijima S."/>
            <person name="Smith C.A."/>
            <person name="Ahrendt S."/>
            <person name="Andreopoulos W."/>
            <person name="He G."/>
            <person name="Labutti K."/>
            <person name="Lipzen A."/>
            <person name="Ng V."/>
            <person name="Sandor L."/>
            <person name="Barry K."/>
            <person name="Martinez A.T."/>
            <person name="Xiao Y."/>
            <person name="Gibbons J.G."/>
            <person name="Terashima K."/>
            <person name="Hibbett D.S."/>
            <person name="Grigoriev I.V."/>
        </authorList>
    </citation>
    <scope>NUCLEOTIDE SEQUENCE</scope>
    <source>
        <strain evidence="3">TFB9207</strain>
    </source>
</reference>
<accession>A0AA38P8L7</accession>
<evidence type="ECO:0000256" key="1">
    <source>
        <dbReference type="SAM" id="MobiDB-lite"/>
    </source>
</evidence>
<comment type="caution">
    <text evidence="3">The sequence shown here is derived from an EMBL/GenBank/DDBJ whole genome shotgun (WGS) entry which is preliminary data.</text>
</comment>
<feature type="region of interest" description="Disordered" evidence="1">
    <location>
        <begin position="127"/>
        <end position="154"/>
    </location>
</feature>
<evidence type="ECO:0000313" key="4">
    <source>
        <dbReference type="Proteomes" id="UP001163846"/>
    </source>
</evidence>
<dbReference type="AlphaFoldDB" id="A0AA38P8L7"/>
<protein>
    <submittedName>
        <fullName evidence="3">Uncharacterized protein</fullName>
    </submittedName>
</protein>
<name>A0AA38P8L7_9AGAR</name>
<dbReference type="Proteomes" id="UP001163846">
    <property type="component" value="Unassembled WGS sequence"/>
</dbReference>
<feature type="compositionally biased region" description="Acidic residues" evidence="1">
    <location>
        <begin position="430"/>
        <end position="439"/>
    </location>
</feature>
<sequence length="457" mass="48532">MVHHPLINHRKRSDVFASPTVSGIAGALTAGTAATTATALAEASVAASNESQTVNGILTGAVISQATSPASSSTASVSATSSSSSASHGASSSISLSTVIGACVGTLVGVLALVLIALWLYKRSDPAKKRRPNTRAPPGLQPNWNKLSDDDDKWEGMDKKAETTEIAPMEKLTMFKKATPSIRTAYTTKTEELPAFDFGSHPFSQYHPNLAKELASKDEPPVPPFTHVADSSVVSWDGDTVGGASFLSSRSRHVSGSMSPSLDIARPTPALTNSEPHRWESAEVVHLEGHVAEIIDPNNAENPFEHPIERRKSQHNPFFGSSSSSLPLAKVDKGKGKAREITPLPPIPISNPFADDSEFIDDIEKTPTRPTFSHQVVGSVSSVTSNDRAIQSLIAALDTTPEEIQARLKVAEPSLVSDTADSIYTAAEYNSEDEEEEDVTSSFPLPPGSDHSGHSRE</sequence>
<feature type="transmembrane region" description="Helical" evidence="2">
    <location>
        <begin position="99"/>
        <end position="121"/>
    </location>
</feature>
<feature type="region of interest" description="Disordered" evidence="1">
    <location>
        <begin position="419"/>
        <end position="457"/>
    </location>
</feature>
<keyword evidence="4" id="KW-1185">Reference proteome</keyword>
<keyword evidence="2" id="KW-0812">Transmembrane</keyword>
<organism evidence="3 4">
    <name type="scientific">Lentinula raphanica</name>
    <dbReference type="NCBI Taxonomy" id="153919"/>
    <lineage>
        <taxon>Eukaryota</taxon>
        <taxon>Fungi</taxon>
        <taxon>Dikarya</taxon>
        <taxon>Basidiomycota</taxon>
        <taxon>Agaricomycotina</taxon>
        <taxon>Agaricomycetes</taxon>
        <taxon>Agaricomycetidae</taxon>
        <taxon>Agaricales</taxon>
        <taxon>Marasmiineae</taxon>
        <taxon>Omphalotaceae</taxon>
        <taxon>Lentinula</taxon>
    </lineage>
</organism>
<evidence type="ECO:0000313" key="3">
    <source>
        <dbReference type="EMBL" id="KAJ3838329.1"/>
    </source>
</evidence>
<evidence type="ECO:0000256" key="2">
    <source>
        <dbReference type="SAM" id="Phobius"/>
    </source>
</evidence>